<sequence length="15" mass="1867">MVLTRPFSNWEMELN</sequence>
<name>A0A2P2NTR4_RHIMU</name>
<dbReference type="EMBL" id="GGEC01065371">
    <property type="protein sequence ID" value="MBX45855.1"/>
    <property type="molecule type" value="Transcribed_RNA"/>
</dbReference>
<evidence type="ECO:0000313" key="1">
    <source>
        <dbReference type="EMBL" id="MBX45855.1"/>
    </source>
</evidence>
<protein>
    <submittedName>
        <fullName evidence="1">Uncharacterized protein</fullName>
    </submittedName>
</protein>
<proteinExistence type="predicted"/>
<organism evidence="1">
    <name type="scientific">Rhizophora mucronata</name>
    <name type="common">Asiatic mangrove</name>
    <dbReference type="NCBI Taxonomy" id="61149"/>
    <lineage>
        <taxon>Eukaryota</taxon>
        <taxon>Viridiplantae</taxon>
        <taxon>Streptophyta</taxon>
        <taxon>Embryophyta</taxon>
        <taxon>Tracheophyta</taxon>
        <taxon>Spermatophyta</taxon>
        <taxon>Magnoliopsida</taxon>
        <taxon>eudicotyledons</taxon>
        <taxon>Gunneridae</taxon>
        <taxon>Pentapetalae</taxon>
        <taxon>rosids</taxon>
        <taxon>fabids</taxon>
        <taxon>Malpighiales</taxon>
        <taxon>Rhizophoraceae</taxon>
        <taxon>Rhizophora</taxon>
    </lineage>
</organism>
<accession>A0A2P2NTR4</accession>
<reference evidence="1" key="1">
    <citation type="submission" date="2018-02" db="EMBL/GenBank/DDBJ databases">
        <title>Rhizophora mucronata_Transcriptome.</title>
        <authorList>
            <person name="Meera S.P."/>
            <person name="Sreeshan A."/>
            <person name="Augustine A."/>
        </authorList>
    </citation>
    <scope>NUCLEOTIDE SEQUENCE</scope>
    <source>
        <tissue evidence="1">Leaf</tissue>
    </source>
</reference>